<dbReference type="EMBL" id="BARV01009152">
    <property type="protein sequence ID" value="GAI12919.1"/>
    <property type="molecule type" value="Genomic_DNA"/>
</dbReference>
<protein>
    <submittedName>
        <fullName evidence="2">Uncharacterized protein</fullName>
    </submittedName>
</protein>
<gene>
    <name evidence="2" type="ORF">S06H3_18155</name>
</gene>
<evidence type="ECO:0000256" key="1">
    <source>
        <dbReference type="SAM" id="MobiDB-lite"/>
    </source>
</evidence>
<proteinExistence type="predicted"/>
<organism evidence="2">
    <name type="scientific">marine sediment metagenome</name>
    <dbReference type="NCBI Taxonomy" id="412755"/>
    <lineage>
        <taxon>unclassified sequences</taxon>
        <taxon>metagenomes</taxon>
        <taxon>ecological metagenomes</taxon>
    </lineage>
</organism>
<feature type="region of interest" description="Disordered" evidence="1">
    <location>
        <begin position="21"/>
        <end position="42"/>
    </location>
</feature>
<name>X1N2V3_9ZZZZ</name>
<evidence type="ECO:0000313" key="2">
    <source>
        <dbReference type="EMBL" id="GAI12919.1"/>
    </source>
</evidence>
<dbReference type="AlphaFoldDB" id="X1N2V3"/>
<accession>X1N2V3</accession>
<sequence length="42" mass="4881">GRLLTSIERLKKVQDAAREAAREAKEEIEKERKEDDARQRAS</sequence>
<reference evidence="2" key="1">
    <citation type="journal article" date="2014" name="Front. Microbiol.">
        <title>High frequency of phylogenetically diverse reductive dehalogenase-homologous genes in deep subseafloor sedimentary metagenomes.</title>
        <authorList>
            <person name="Kawai M."/>
            <person name="Futagami T."/>
            <person name="Toyoda A."/>
            <person name="Takaki Y."/>
            <person name="Nishi S."/>
            <person name="Hori S."/>
            <person name="Arai W."/>
            <person name="Tsubouchi T."/>
            <person name="Morono Y."/>
            <person name="Uchiyama I."/>
            <person name="Ito T."/>
            <person name="Fujiyama A."/>
            <person name="Inagaki F."/>
            <person name="Takami H."/>
        </authorList>
    </citation>
    <scope>NUCLEOTIDE SEQUENCE</scope>
    <source>
        <strain evidence="2">Expedition CK06-06</strain>
    </source>
</reference>
<feature type="non-terminal residue" evidence="2">
    <location>
        <position position="1"/>
    </location>
</feature>
<comment type="caution">
    <text evidence="2">The sequence shown here is derived from an EMBL/GenBank/DDBJ whole genome shotgun (WGS) entry which is preliminary data.</text>
</comment>